<dbReference type="InterPro" id="IPR036909">
    <property type="entry name" value="Cyt_c-like_dom_sf"/>
</dbReference>
<keyword evidence="15 21" id="KW-1133">Transmembrane helix</keyword>
<keyword evidence="10 21" id="KW-0812">Transmembrane</keyword>
<keyword evidence="19 21" id="KW-0472">Membrane</keyword>
<dbReference type="Pfam" id="PF14715">
    <property type="entry name" value="FixP_N"/>
    <property type="match status" value="1"/>
</dbReference>
<keyword evidence="11" id="KW-0479">Metal-binding</keyword>
<keyword evidence="9" id="KW-0679">Respiratory chain</keyword>
<keyword evidence="12" id="KW-0677">Repeat</keyword>
<comment type="pathway">
    <text evidence="3">Energy metabolism; oxidative phosphorylation.</text>
</comment>
<keyword evidence="6" id="KW-1003">Cell membrane</keyword>
<dbReference type="GO" id="GO:0016491">
    <property type="term" value="F:oxidoreductase activity"/>
    <property type="evidence" value="ECO:0007669"/>
    <property type="project" value="UniProtKB-KW"/>
</dbReference>
<name>A0A3B1ACA0_9ZZZZ</name>
<keyword evidence="13" id="KW-0375">Hydrogen ion transport</keyword>
<dbReference type="PIRSF" id="PIRSF000006">
    <property type="entry name" value="Cbb3-Cox_fixP"/>
    <property type="match status" value="1"/>
</dbReference>
<dbReference type="EMBL" id="UOFV01000261">
    <property type="protein sequence ID" value="VAX01602.1"/>
    <property type="molecule type" value="Genomic_DNA"/>
</dbReference>
<evidence type="ECO:0000256" key="6">
    <source>
        <dbReference type="ARBA" id="ARBA00022475"/>
    </source>
</evidence>
<evidence type="ECO:0000256" key="1">
    <source>
        <dbReference type="ARBA" id="ARBA00001926"/>
    </source>
</evidence>
<evidence type="ECO:0000256" key="9">
    <source>
        <dbReference type="ARBA" id="ARBA00022660"/>
    </source>
</evidence>
<evidence type="ECO:0000256" key="2">
    <source>
        <dbReference type="ARBA" id="ARBA00004533"/>
    </source>
</evidence>
<keyword evidence="8" id="KW-0349">Heme</keyword>
<dbReference type="PANTHER" id="PTHR33751:SF1">
    <property type="entry name" value="CBB3-TYPE CYTOCHROME C OXIDASE SUBUNIT FIXP"/>
    <property type="match status" value="1"/>
</dbReference>
<evidence type="ECO:0000256" key="4">
    <source>
        <dbReference type="ARBA" id="ARBA00006113"/>
    </source>
</evidence>
<evidence type="ECO:0000256" key="13">
    <source>
        <dbReference type="ARBA" id="ARBA00022781"/>
    </source>
</evidence>
<dbReference type="InterPro" id="IPR038414">
    <property type="entry name" value="CcoP_N_sf"/>
</dbReference>
<keyword evidence="14" id="KW-0249">Electron transport</keyword>
<keyword evidence="7" id="KW-0997">Cell inner membrane</keyword>
<evidence type="ECO:0000256" key="16">
    <source>
        <dbReference type="ARBA" id="ARBA00023002"/>
    </source>
</evidence>
<feature type="domain" description="Cytochrome c" evidence="22">
    <location>
        <begin position="189"/>
        <end position="281"/>
    </location>
</feature>
<dbReference type="PRINTS" id="PR00605">
    <property type="entry name" value="CYTCHROMECIC"/>
</dbReference>
<dbReference type="InterPro" id="IPR008168">
    <property type="entry name" value="Cyt_C_IC"/>
</dbReference>
<keyword evidence="18" id="KW-0406">Ion transport</keyword>
<evidence type="ECO:0000256" key="19">
    <source>
        <dbReference type="ARBA" id="ARBA00023136"/>
    </source>
</evidence>
<dbReference type="AlphaFoldDB" id="A0A3B1ACA0"/>
<keyword evidence="5" id="KW-0813">Transport</keyword>
<feature type="domain" description="Cytochrome c" evidence="22">
    <location>
        <begin position="107"/>
        <end position="186"/>
    </location>
</feature>
<evidence type="ECO:0000313" key="23">
    <source>
        <dbReference type="EMBL" id="VAX01602.1"/>
    </source>
</evidence>
<dbReference type="Gene3D" id="1.10.760.10">
    <property type="entry name" value="Cytochrome c-like domain"/>
    <property type="match status" value="2"/>
</dbReference>
<evidence type="ECO:0000256" key="5">
    <source>
        <dbReference type="ARBA" id="ARBA00022448"/>
    </source>
</evidence>
<dbReference type="PROSITE" id="PS51007">
    <property type="entry name" value="CYTC"/>
    <property type="match status" value="2"/>
</dbReference>
<dbReference type="InterPro" id="IPR032858">
    <property type="entry name" value="CcoP_N"/>
</dbReference>
<gene>
    <name evidence="23" type="ORF">MNBD_GAMMA19-1999</name>
</gene>
<keyword evidence="17" id="KW-0408">Iron</keyword>
<reference evidence="23" key="1">
    <citation type="submission" date="2018-06" db="EMBL/GenBank/DDBJ databases">
        <authorList>
            <person name="Zhirakovskaya E."/>
        </authorList>
    </citation>
    <scope>NUCLEOTIDE SEQUENCE</scope>
</reference>
<evidence type="ECO:0000256" key="15">
    <source>
        <dbReference type="ARBA" id="ARBA00022989"/>
    </source>
</evidence>
<dbReference type="GO" id="GO:0009055">
    <property type="term" value="F:electron transfer activity"/>
    <property type="evidence" value="ECO:0007669"/>
    <property type="project" value="InterPro"/>
</dbReference>
<dbReference type="Gene3D" id="6.10.280.130">
    <property type="match status" value="1"/>
</dbReference>
<dbReference type="NCBIfam" id="TIGR00782">
    <property type="entry name" value="ccoP"/>
    <property type="match status" value="1"/>
</dbReference>
<dbReference type="PANTHER" id="PTHR33751">
    <property type="entry name" value="CBB3-TYPE CYTOCHROME C OXIDASE SUBUNIT FIXP"/>
    <property type="match status" value="1"/>
</dbReference>
<dbReference type="GO" id="GO:0005886">
    <property type="term" value="C:plasma membrane"/>
    <property type="evidence" value="ECO:0007669"/>
    <property type="project" value="UniProtKB-SubCell"/>
</dbReference>
<evidence type="ECO:0000256" key="11">
    <source>
        <dbReference type="ARBA" id="ARBA00022723"/>
    </source>
</evidence>
<comment type="similarity">
    <text evidence="4">Belongs to the CcoP / FixP family.</text>
</comment>
<keyword evidence="16 23" id="KW-0560">Oxidoreductase</keyword>
<evidence type="ECO:0000256" key="8">
    <source>
        <dbReference type="ARBA" id="ARBA00022617"/>
    </source>
</evidence>
<dbReference type="GO" id="GO:1902600">
    <property type="term" value="P:proton transmembrane transport"/>
    <property type="evidence" value="ECO:0007669"/>
    <property type="project" value="UniProtKB-KW"/>
</dbReference>
<organism evidence="23">
    <name type="scientific">hydrothermal vent metagenome</name>
    <dbReference type="NCBI Taxonomy" id="652676"/>
    <lineage>
        <taxon>unclassified sequences</taxon>
        <taxon>metagenomes</taxon>
        <taxon>ecological metagenomes</taxon>
    </lineage>
</organism>
<dbReference type="InterPro" id="IPR004678">
    <property type="entry name" value="Cyt_c_oxidase_cbb3_su3"/>
</dbReference>
<accession>A0A3B1ACA0</accession>
<evidence type="ECO:0000256" key="17">
    <source>
        <dbReference type="ARBA" id="ARBA00023004"/>
    </source>
</evidence>
<dbReference type="InterPro" id="IPR009056">
    <property type="entry name" value="Cyt_c-like_dom"/>
</dbReference>
<dbReference type="GO" id="GO:0020037">
    <property type="term" value="F:heme binding"/>
    <property type="evidence" value="ECO:0007669"/>
    <property type="project" value="InterPro"/>
</dbReference>
<protein>
    <recommendedName>
        <fullName evidence="20">Cytochrome c oxidase subunit III</fullName>
    </recommendedName>
</protein>
<dbReference type="SUPFAM" id="SSF46626">
    <property type="entry name" value="Cytochrome c"/>
    <property type="match status" value="2"/>
</dbReference>
<evidence type="ECO:0000256" key="21">
    <source>
        <dbReference type="SAM" id="Phobius"/>
    </source>
</evidence>
<comment type="subcellular location">
    <subcellularLocation>
        <location evidence="2">Cell inner membrane</location>
    </subcellularLocation>
</comment>
<sequence>MSDKKNPNDVPDTGHLWDDNLRELTNQPPKWWMNTLYLSGLFVVVYLILYPAIPLLNGATKGILGWTQMKRLNETVVEIEKIRAPYENKLKGMSATAILADDELSNYVVRSAKVLFGDRCAGCHGTGGSGNPGYPVLADDDWLYGGSVETIQQSISAGRNGMMPGFGATLNEQQLDDLAQHVVALSKGSEYASGKELFVSQGCVGCHGMDAKGLQMMGSANLTDAIWRFAPGTIESVKYTIEHGVNSPGAEETRDAEMPAFQHQLSETDIKKLAVYVHKLGGGQ</sequence>
<feature type="transmembrane region" description="Helical" evidence="21">
    <location>
        <begin position="31"/>
        <end position="53"/>
    </location>
</feature>
<dbReference type="GO" id="GO:0005506">
    <property type="term" value="F:iron ion binding"/>
    <property type="evidence" value="ECO:0007669"/>
    <property type="project" value="InterPro"/>
</dbReference>
<evidence type="ECO:0000256" key="18">
    <source>
        <dbReference type="ARBA" id="ARBA00023065"/>
    </source>
</evidence>
<evidence type="ECO:0000256" key="3">
    <source>
        <dbReference type="ARBA" id="ARBA00004673"/>
    </source>
</evidence>
<evidence type="ECO:0000256" key="12">
    <source>
        <dbReference type="ARBA" id="ARBA00022737"/>
    </source>
</evidence>
<dbReference type="UniPathway" id="UPA00705"/>
<evidence type="ECO:0000256" key="7">
    <source>
        <dbReference type="ARBA" id="ARBA00022519"/>
    </source>
</evidence>
<proteinExistence type="inferred from homology"/>
<evidence type="ECO:0000259" key="22">
    <source>
        <dbReference type="PROSITE" id="PS51007"/>
    </source>
</evidence>
<evidence type="ECO:0000256" key="10">
    <source>
        <dbReference type="ARBA" id="ARBA00022692"/>
    </source>
</evidence>
<evidence type="ECO:0000256" key="14">
    <source>
        <dbReference type="ARBA" id="ARBA00022982"/>
    </source>
</evidence>
<dbReference type="InterPro" id="IPR050597">
    <property type="entry name" value="Cytochrome_c_Oxidase_Subunit"/>
</dbReference>
<evidence type="ECO:0000256" key="20">
    <source>
        <dbReference type="ARBA" id="ARBA00029635"/>
    </source>
</evidence>
<comment type="cofactor">
    <cofactor evidence="1">
        <name>heme c</name>
        <dbReference type="ChEBI" id="CHEBI:61717"/>
    </cofactor>
</comment>
<dbReference type="GO" id="GO:0006119">
    <property type="term" value="P:oxidative phosphorylation"/>
    <property type="evidence" value="ECO:0007669"/>
    <property type="project" value="UniProtKB-UniPathway"/>
</dbReference>
<dbReference type="Pfam" id="PF13442">
    <property type="entry name" value="Cytochrome_CBB3"/>
    <property type="match status" value="2"/>
</dbReference>